<feature type="region of interest" description="Disordered" evidence="8">
    <location>
        <begin position="283"/>
        <end position="355"/>
    </location>
</feature>
<sequence length="773" mass="80186">MAAQSDKPQRAAMRESDWDQLFLNFIRKRGLRDVENVFQRYVRAPQQQEPEDSMSVQQAVDLHTGLLEDIANFAADNDAGVYTDMYEQFAGWVDNSLDMYRPELRQLLHPVFLHCYLQLVERDAAAPAAALMAKYRSRVLSGHGGQPRRAVASDLQQLASITSRHHLRSSPFAAGLQAGKTAVPLSPYAHDLLMRFLHNGGARTLPLLSVVNGHIDLQVLEGLPRGAAAAVTAAEEEGDDWGVDEAGPDAGPAPADAATAMLINRTEVKLGLLQGNVEDLYREQQEKQRAEAAAAAGPAGDGAGPSGQAAGGAAEGAEPQTKKAKKAAEKAAAAAKAAEAASQKGGPKGERIEHPAFLPHLPDDVVSTALQDIGARAPVSAAVPPSCAFFTFVNAKQTLNCCTFNRDGSKIVAGFTDSSVRLYDMPTISAYHAQLRRSRPARPATANGHADPAAAAAAAAAPDPDDVDTEPPGTSYLYGHTAAVHGVDLSPDQRLVLSGSSDGTIRLWGAEFASCLVSYTGHMFPVWDVAFCPMGQWFASAGADRVARLWVTDRTAPLRLLVGHGADVDVVRWHPNCCLVATGSCDRTVRLWDVREGKAVRYISGGLYGAPTALALAPSGTHLAVGTDDGLVAVWDLGSARRIAASPPAASHAGPVWSLAYSQGDGAVLASGGADETVRLWRNDLAEANAGSAEGAAAGGSGAAGAAGAGAGAGAAGGRGGPAAAAAGGAGGGVYGPIGTYRTKSSPVVSLSYSSRNLLLAAGPFHRRGPITG</sequence>
<evidence type="ECO:0000313" key="10">
    <source>
        <dbReference type="EMBL" id="KAG2498907.1"/>
    </source>
</evidence>
<evidence type="ECO:0000259" key="9">
    <source>
        <dbReference type="Pfam" id="PF04494"/>
    </source>
</evidence>
<evidence type="ECO:0000256" key="2">
    <source>
        <dbReference type="ARBA" id="ARBA00022574"/>
    </source>
</evidence>
<dbReference type="PRINTS" id="PR00320">
    <property type="entry name" value="GPROTEINBRPT"/>
</dbReference>
<keyword evidence="6" id="KW-0539">Nucleus</keyword>
<dbReference type="PANTHER" id="PTHR19879">
    <property type="entry name" value="TRANSCRIPTION INITIATION FACTOR TFIID"/>
    <property type="match status" value="1"/>
</dbReference>
<dbReference type="InterPro" id="IPR037264">
    <property type="entry name" value="TFIID_NTD2_sf"/>
</dbReference>
<comment type="caution">
    <text evidence="10">The sequence shown here is derived from an EMBL/GenBank/DDBJ whole genome shotgun (WGS) entry which is preliminary data.</text>
</comment>
<feature type="compositionally biased region" description="Gly residues" evidence="8">
    <location>
        <begin position="299"/>
        <end position="314"/>
    </location>
</feature>
<dbReference type="CDD" id="cd00200">
    <property type="entry name" value="WD40"/>
    <property type="match status" value="1"/>
</dbReference>
<evidence type="ECO:0000256" key="8">
    <source>
        <dbReference type="SAM" id="MobiDB-lite"/>
    </source>
</evidence>
<dbReference type="PROSITE" id="PS00678">
    <property type="entry name" value="WD_REPEATS_1"/>
    <property type="match status" value="1"/>
</dbReference>
<keyword evidence="3" id="KW-0677">Repeat</keyword>
<dbReference type="InterPro" id="IPR019775">
    <property type="entry name" value="WD40_repeat_CS"/>
</dbReference>
<dbReference type="InterPro" id="IPR007582">
    <property type="entry name" value="TFIID_NTD2"/>
</dbReference>
<dbReference type="GO" id="GO:0005669">
    <property type="term" value="C:transcription factor TFIID complex"/>
    <property type="evidence" value="ECO:0007669"/>
    <property type="project" value="TreeGrafter"/>
</dbReference>
<dbReference type="PANTHER" id="PTHR19879:SF1">
    <property type="entry name" value="CANNONBALL-RELATED"/>
    <property type="match status" value="1"/>
</dbReference>
<feature type="domain" description="TFIID subunit TAF5 NTD2" evidence="9">
    <location>
        <begin position="78"/>
        <end position="214"/>
    </location>
</feature>
<dbReference type="Pfam" id="PF00400">
    <property type="entry name" value="WD40"/>
    <property type="match status" value="6"/>
</dbReference>
<feature type="repeat" description="WD" evidence="7">
    <location>
        <begin position="612"/>
        <end position="645"/>
    </location>
</feature>
<dbReference type="OrthoDB" id="674604at2759"/>
<dbReference type="GO" id="GO:0016251">
    <property type="term" value="F:RNA polymerase II general transcription initiation factor activity"/>
    <property type="evidence" value="ECO:0007669"/>
    <property type="project" value="TreeGrafter"/>
</dbReference>
<evidence type="ECO:0000256" key="5">
    <source>
        <dbReference type="ARBA" id="ARBA00023163"/>
    </source>
</evidence>
<feature type="compositionally biased region" description="Low complexity" evidence="8">
    <location>
        <begin position="450"/>
        <end position="462"/>
    </location>
</feature>
<protein>
    <recommendedName>
        <fullName evidence="9">TFIID subunit TAF5 NTD2 domain-containing protein</fullName>
    </recommendedName>
</protein>
<dbReference type="PROSITE" id="PS50082">
    <property type="entry name" value="WD_REPEATS_2"/>
    <property type="match status" value="5"/>
</dbReference>
<dbReference type="SMART" id="SM00320">
    <property type="entry name" value="WD40"/>
    <property type="match status" value="6"/>
</dbReference>
<dbReference type="InterPro" id="IPR036322">
    <property type="entry name" value="WD40_repeat_dom_sf"/>
</dbReference>
<dbReference type="Proteomes" id="UP000612055">
    <property type="component" value="Unassembled WGS sequence"/>
</dbReference>
<dbReference type="SUPFAM" id="SSF50978">
    <property type="entry name" value="WD40 repeat-like"/>
    <property type="match status" value="1"/>
</dbReference>
<evidence type="ECO:0000256" key="4">
    <source>
        <dbReference type="ARBA" id="ARBA00023015"/>
    </source>
</evidence>
<dbReference type="Gene3D" id="2.130.10.10">
    <property type="entry name" value="YVTN repeat-like/Quinoprotein amine dehydrogenase"/>
    <property type="match status" value="2"/>
</dbReference>
<dbReference type="Pfam" id="PF04494">
    <property type="entry name" value="TFIID_NTD2"/>
    <property type="match status" value="1"/>
</dbReference>
<feature type="repeat" description="WD" evidence="7">
    <location>
        <begin position="519"/>
        <end position="550"/>
    </location>
</feature>
<feature type="repeat" description="WD" evidence="7">
    <location>
        <begin position="561"/>
        <end position="602"/>
    </location>
</feature>
<dbReference type="GO" id="GO:0006367">
    <property type="term" value="P:transcription initiation at RNA polymerase II promoter"/>
    <property type="evidence" value="ECO:0007669"/>
    <property type="project" value="TreeGrafter"/>
</dbReference>
<comment type="subcellular location">
    <subcellularLocation>
        <location evidence="1">Nucleus</location>
    </subcellularLocation>
</comment>
<dbReference type="InterPro" id="IPR020472">
    <property type="entry name" value="WD40_PAC1"/>
</dbReference>
<proteinExistence type="predicted"/>
<keyword evidence="2 7" id="KW-0853">WD repeat</keyword>
<feature type="compositionally biased region" description="Acidic residues" evidence="8">
    <location>
        <begin position="234"/>
        <end position="247"/>
    </location>
</feature>
<organism evidence="10 11">
    <name type="scientific">Edaphochlamys debaryana</name>
    <dbReference type="NCBI Taxonomy" id="47281"/>
    <lineage>
        <taxon>Eukaryota</taxon>
        <taxon>Viridiplantae</taxon>
        <taxon>Chlorophyta</taxon>
        <taxon>core chlorophytes</taxon>
        <taxon>Chlorophyceae</taxon>
        <taxon>CS clade</taxon>
        <taxon>Chlamydomonadales</taxon>
        <taxon>Chlamydomonadales incertae sedis</taxon>
        <taxon>Edaphochlamys</taxon>
    </lineage>
</organism>
<dbReference type="CDD" id="cd08044">
    <property type="entry name" value="TAF5_NTD2"/>
    <property type="match status" value="1"/>
</dbReference>
<evidence type="ECO:0000256" key="1">
    <source>
        <dbReference type="ARBA" id="ARBA00004123"/>
    </source>
</evidence>
<feature type="repeat" description="WD" evidence="7">
    <location>
        <begin position="477"/>
        <end position="518"/>
    </location>
</feature>
<evidence type="ECO:0000256" key="3">
    <source>
        <dbReference type="ARBA" id="ARBA00022737"/>
    </source>
</evidence>
<dbReference type="EMBL" id="JAEHOE010000008">
    <property type="protein sequence ID" value="KAG2498907.1"/>
    <property type="molecule type" value="Genomic_DNA"/>
</dbReference>
<dbReference type="InterPro" id="IPR015943">
    <property type="entry name" value="WD40/YVTN_repeat-like_dom_sf"/>
</dbReference>
<gene>
    <name evidence="10" type="ORF">HYH03_003098</name>
</gene>
<keyword evidence="4" id="KW-0805">Transcription regulation</keyword>
<dbReference type="AlphaFoldDB" id="A0A835YCA0"/>
<dbReference type="SUPFAM" id="SSF160897">
    <property type="entry name" value="Taf5 N-terminal domain-like"/>
    <property type="match status" value="1"/>
</dbReference>
<evidence type="ECO:0000256" key="7">
    <source>
        <dbReference type="PROSITE-ProRule" id="PRU00221"/>
    </source>
</evidence>
<dbReference type="Gene3D" id="1.25.40.500">
    <property type="entry name" value="TFIID subunit TAF5, NTD2 domain"/>
    <property type="match status" value="1"/>
</dbReference>
<feature type="region of interest" description="Disordered" evidence="8">
    <location>
        <begin position="230"/>
        <end position="255"/>
    </location>
</feature>
<feature type="compositionally biased region" description="Low complexity" evidence="8">
    <location>
        <begin position="330"/>
        <end position="341"/>
    </location>
</feature>
<feature type="repeat" description="WD" evidence="7">
    <location>
        <begin position="649"/>
        <end position="681"/>
    </location>
</feature>
<dbReference type="InterPro" id="IPR001680">
    <property type="entry name" value="WD40_rpt"/>
</dbReference>
<evidence type="ECO:0000313" key="11">
    <source>
        <dbReference type="Proteomes" id="UP000612055"/>
    </source>
</evidence>
<reference evidence="10" key="1">
    <citation type="journal article" date="2020" name="bioRxiv">
        <title>Comparative genomics of Chlamydomonas.</title>
        <authorList>
            <person name="Craig R.J."/>
            <person name="Hasan A.R."/>
            <person name="Ness R.W."/>
            <person name="Keightley P.D."/>
        </authorList>
    </citation>
    <scope>NUCLEOTIDE SEQUENCE</scope>
    <source>
        <strain evidence="10">CCAP 11/70</strain>
    </source>
</reference>
<evidence type="ECO:0000256" key="6">
    <source>
        <dbReference type="ARBA" id="ARBA00023242"/>
    </source>
</evidence>
<dbReference type="PROSITE" id="PS50294">
    <property type="entry name" value="WD_REPEATS_REGION"/>
    <property type="match status" value="4"/>
</dbReference>
<accession>A0A835YCA0</accession>
<keyword evidence="5" id="KW-0804">Transcription</keyword>
<feature type="region of interest" description="Disordered" evidence="8">
    <location>
        <begin position="436"/>
        <end position="472"/>
    </location>
</feature>
<name>A0A835YCA0_9CHLO</name>
<keyword evidence="11" id="KW-1185">Reference proteome</keyword>